<dbReference type="EMBL" id="JAJSOW010000003">
    <property type="protein sequence ID" value="KAI9195187.1"/>
    <property type="molecule type" value="Genomic_DNA"/>
</dbReference>
<comment type="subcellular location">
    <subcellularLocation>
        <location evidence="1">Membrane</location>
        <topology evidence="1">Multi-pass membrane protein</topology>
    </subcellularLocation>
</comment>
<evidence type="ECO:0000256" key="6">
    <source>
        <dbReference type="SAM" id="MobiDB-lite"/>
    </source>
</evidence>
<keyword evidence="5 7" id="KW-0472">Membrane</keyword>
<evidence type="ECO:0000256" key="3">
    <source>
        <dbReference type="ARBA" id="ARBA00022692"/>
    </source>
</evidence>
<evidence type="ECO:0000256" key="5">
    <source>
        <dbReference type="ARBA" id="ARBA00023136"/>
    </source>
</evidence>
<dbReference type="Gene3D" id="1.20.1250.20">
    <property type="entry name" value="MFS general substrate transporter like domains"/>
    <property type="match status" value="1"/>
</dbReference>
<reference evidence="8" key="1">
    <citation type="journal article" date="2022" name="Plant J.">
        <title>Strategies of tolerance reflected in two North American maple genomes.</title>
        <authorList>
            <person name="McEvoy S.L."/>
            <person name="Sezen U.U."/>
            <person name="Trouern-Trend A."/>
            <person name="McMahon S.M."/>
            <person name="Schaberg P.G."/>
            <person name="Yang J."/>
            <person name="Wegrzyn J.L."/>
            <person name="Swenson N.G."/>
        </authorList>
    </citation>
    <scope>NUCLEOTIDE SEQUENCE</scope>
    <source>
        <strain evidence="8">91603</strain>
    </source>
</reference>
<comment type="caution">
    <text evidence="8">The sequence shown here is derived from an EMBL/GenBank/DDBJ whole genome shotgun (WGS) entry which is preliminary data.</text>
</comment>
<dbReference type="InterPro" id="IPR036259">
    <property type="entry name" value="MFS_trans_sf"/>
</dbReference>
<organism evidence="8 9">
    <name type="scientific">Acer negundo</name>
    <name type="common">Box elder</name>
    <dbReference type="NCBI Taxonomy" id="4023"/>
    <lineage>
        <taxon>Eukaryota</taxon>
        <taxon>Viridiplantae</taxon>
        <taxon>Streptophyta</taxon>
        <taxon>Embryophyta</taxon>
        <taxon>Tracheophyta</taxon>
        <taxon>Spermatophyta</taxon>
        <taxon>Magnoliopsida</taxon>
        <taxon>eudicotyledons</taxon>
        <taxon>Gunneridae</taxon>
        <taxon>Pentapetalae</taxon>
        <taxon>rosids</taxon>
        <taxon>malvids</taxon>
        <taxon>Sapindales</taxon>
        <taxon>Sapindaceae</taxon>
        <taxon>Hippocastanoideae</taxon>
        <taxon>Acereae</taxon>
        <taxon>Acer</taxon>
    </lineage>
</organism>
<dbReference type="GO" id="GO:0016020">
    <property type="term" value="C:membrane"/>
    <property type="evidence" value="ECO:0007669"/>
    <property type="project" value="UniProtKB-SubCell"/>
</dbReference>
<gene>
    <name evidence="8" type="ORF">LWI28_012543</name>
</gene>
<name>A0AAD5JKF2_ACENE</name>
<dbReference type="InterPro" id="IPR000109">
    <property type="entry name" value="POT_fam"/>
</dbReference>
<evidence type="ECO:0000256" key="4">
    <source>
        <dbReference type="ARBA" id="ARBA00022989"/>
    </source>
</evidence>
<proteinExistence type="inferred from homology"/>
<feature type="region of interest" description="Disordered" evidence="6">
    <location>
        <begin position="1"/>
        <end position="30"/>
    </location>
</feature>
<keyword evidence="4 7" id="KW-1133">Transmembrane helix</keyword>
<reference evidence="8" key="2">
    <citation type="submission" date="2023-02" db="EMBL/GenBank/DDBJ databases">
        <authorList>
            <person name="Swenson N.G."/>
            <person name="Wegrzyn J.L."/>
            <person name="Mcevoy S.L."/>
        </authorList>
    </citation>
    <scope>NUCLEOTIDE SEQUENCE</scope>
    <source>
        <strain evidence="8">91603</strain>
        <tissue evidence="8">Leaf</tissue>
    </source>
</reference>
<dbReference type="PANTHER" id="PTHR11654">
    <property type="entry name" value="OLIGOPEPTIDE TRANSPORTER-RELATED"/>
    <property type="match status" value="1"/>
</dbReference>
<keyword evidence="9" id="KW-1185">Reference proteome</keyword>
<dbReference type="Proteomes" id="UP001064489">
    <property type="component" value="Chromosome 1"/>
</dbReference>
<evidence type="ECO:0000256" key="2">
    <source>
        <dbReference type="ARBA" id="ARBA00005982"/>
    </source>
</evidence>
<evidence type="ECO:0000256" key="7">
    <source>
        <dbReference type="SAM" id="Phobius"/>
    </source>
</evidence>
<feature type="transmembrane region" description="Helical" evidence="7">
    <location>
        <begin position="132"/>
        <end position="150"/>
    </location>
</feature>
<dbReference type="Pfam" id="PF00854">
    <property type="entry name" value="PTR2"/>
    <property type="match status" value="1"/>
</dbReference>
<evidence type="ECO:0000256" key="1">
    <source>
        <dbReference type="ARBA" id="ARBA00004141"/>
    </source>
</evidence>
<accession>A0AAD5JKF2</accession>
<feature type="transmembrane region" description="Helical" evidence="7">
    <location>
        <begin position="162"/>
        <end position="182"/>
    </location>
</feature>
<feature type="compositionally biased region" description="Polar residues" evidence="6">
    <location>
        <begin position="16"/>
        <end position="30"/>
    </location>
</feature>
<evidence type="ECO:0000313" key="8">
    <source>
        <dbReference type="EMBL" id="KAI9195187.1"/>
    </source>
</evidence>
<sequence>MAATDQLKQPDAAMNGSISSGDKEAQISNSGSKRGGWITFPFHAGNSFTSFEPLTASLNSLRPPQCEIGSSLCKSPSKLQFAVLFLNRAALKTDGDIRPDGSIAKPWRVCTVQQLEDLTTLKRIFPLWSSSIFLSTTIGIVMSLTILQTLTMDRHLGPSFRFPAGSILVIILISASLFITLIDRLLIPTWQKLTGGSLTTLLQQIGFGRVELSRYGHVSPGWVKEAQNNTCQPPPGPTWFNGANAGRVAVPTTSFGWDWRSISFSGTSCSVLSGISGLST</sequence>
<comment type="similarity">
    <text evidence="2">Belongs to the major facilitator superfamily. Proton-dependent oligopeptide transporter (POT/PTR) (TC 2.A.17) family.</text>
</comment>
<keyword evidence="3 7" id="KW-0812">Transmembrane</keyword>
<evidence type="ECO:0000313" key="9">
    <source>
        <dbReference type="Proteomes" id="UP001064489"/>
    </source>
</evidence>
<dbReference type="GO" id="GO:0022857">
    <property type="term" value="F:transmembrane transporter activity"/>
    <property type="evidence" value="ECO:0007669"/>
    <property type="project" value="InterPro"/>
</dbReference>
<dbReference type="AlphaFoldDB" id="A0AAD5JKF2"/>
<protein>
    <submittedName>
        <fullName evidence="8">Uncharacterized protein</fullName>
    </submittedName>
</protein>